<dbReference type="KEGG" id="btw:BF38_5738"/>
<name>A0A0B5NC39_BACTU</name>
<evidence type="ECO:0000313" key="1">
    <source>
        <dbReference type="EMBL" id="AJG73960.1"/>
    </source>
</evidence>
<dbReference type="Proteomes" id="UP001181533">
    <property type="component" value="Unassembled WGS sequence"/>
</dbReference>
<evidence type="ECO:0000313" key="4">
    <source>
        <dbReference type="Proteomes" id="UP000031876"/>
    </source>
</evidence>
<dbReference type="Proteomes" id="UP000031876">
    <property type="component" value="Plasmid 2"/>
</dbReference>
<gene>
    <name evidence="1" type="ORF">BF38_5738</name>
    <name evidence="2" type="ORF">FO599_02155</name>
    <name evidence="3" type="ORF">FOC89_02165</name>
</gene>
<evidence type="ECO:0000313" key="3">
    <source>
        <dbReference type="EMBL" id="QKH22810.1"/>
    </source>
</evidence>
<protein>
    <submittedName>
        <fullName evidence="3">Uncharacterized protein</fullName>
    </submittedName>
</protein>
<keyword evidence="3" id="KW-0614">Plasmid</keyword>
<dbReference type="EMBL" id="CP053979">
    <property type="protein sequence ID" value="QKH22810.1"/>
    <property type="molecule type" value="Genomic_DNA"/>
</dbReference>
<dbReference type="Proteomes" id="UP000501107">
    <property type="component" value="Plasmid unnamed3"/>
</dbReference>
<sequence length="337" mass="40015">MNKVDEVRPVEEDVIVFNSTGKLHKDKNLLTEKRTKVFELITSLRNSLKPEPKSKTYYYRKSVKLDLEQADKDSNSMEELDKDIKRRVSQFNTFVMNRLKRGTLGQYYPFSEIEDLDKYKFKDIKFLRNKVIEEYKTITFTSLSGEELTITEEEYELHSHHMKLSSKGKHLFRVLNELGYWIEDMREEERIPVMWKTIPYIQFEDNKTFVEFSFSTLFSDMETKTNIIINQLITELEKTEGIEVVNLYYMKSYAKFGVLCDNEQLTEVLDSFARSYKRSSYLKAKTYAVEIDATVDIGNEDKETVEFYKVLEGEYFKPVYDMLEPTDETLFGYNVYL</sequence>
<geneLocation type="plasmid" evidence="3 5">
    <name>unnamed3</name>
</geneLocation>
<proteinExistence type="predicted"/>
<reference evidence="3 5" key="3">
    <citation type="submission" date="2020-05" db="EMBL/GenBank/DDBJ databases">
        <title>FDA dAtabase for Regulatory Grade micrObial Sequences (FDA-ARGOS): Supporting development and validation of Infectious Disease Dx tests.</title>
        <authorList>
            <person name="Nelson B."/>
            <person name="Plummer A."/>
            <person name="Tallon L."/>
            <person name="Sadzewicz L."/>
            <person name="Zhao X."/>
            <person name="Vavikolanu K."/>
            <person name="Mehta A."/>
            <person name="Aluvathingal J."/>
            <person name="Nadendla S."/>
            <person name="Myers T."/>
            <person name="Yan Y."/>
            <person name="Sichtig H."/>
        </authorList>
    </citation>
    <scope>NUCLEOTIDE SEQUENCE [LARGE SCALE GENOMIC DNA]</scope>
    <source>
        <strain evidence="3 5">FDAARGOS_795</strain>
        <plasmid evidence="3 5">unnamed3</plasmid>
    </source>
</reference>
<dbReference type="RefSeq" id="WP_001044904.1">
    <property type="nucleotide sequence ID" value="NZ_CP009334.1"/>
</dbReference>
<geneLocation type="plasmid" evidence="1 4">
    <name>2</name>
</geneLocation>
<evidence type="ECO:0000313" key="5">
    <source>
        <dbReference type="Proteomes" id="UP000501107"/>
    </source>
</evidence>
<dbReference type="EMBL" id="VKQN01000001">
    <property type="protein sequence ID" value="MDR4174936.1"/>
    <property type="molecule type" value="Genomic_DNA"/>
</dbReference>
<organism evidence="3 5">
    <name type="scientific">Bacillus thuringiensis</name>
    <dbReference type="NCBI Taxonomy" id="1428"/>
    <lineage>
        <taxon>Bacteria</taxon>
        <taxon>Bacillati</taxon>
        <taxon>Bacillota</taxon>
        <taxon>Bacilli</taxon>
        <taxon>Bacillales</taxon>
        <taxon>Bacillaceae</taxon>
        <taxon>Bacillus</taxon>
        <taxon>Bacillus cereus group</taxon>
    </lineage>
</organism>
<evidence type="ECO:0000313" key="2">
    <source>
        <dbReference type="EMBL" id="MDR4174936.1"/>
    </source>
</evidence>
<accession>A0A0B5NC39</accession>
<dbReference type="EMBL" id="CP009334">
    <property type="protein sequence ID" value="AJG73960.1"/>
    <property type="molecule type" value="Genomic_DNA"/>
</dbReference>
<reference evidence="1 4" key="1">
    <citation type="journal article" date="2015" name="Genome Announc.">
        <title>Complete genome sequences for 35 biothreat assay-relevant bacillus species.</title>
        <authorList>
            <person name="Johnson S.L."/>
            <person name="Daligault H.E."/>
            <person name="Davenport K.W."/>
            <person name="Jaissle J."/>
            <person name="Frey K.G."/>
            <person name="Ladner J.T."/>
            <person name="Broomall S.M."/>
            <person name="Bishop-Lilly K.A."/>
            <person name="Bruce D.C."/>
            <person name="Gibbons H.S."/>
            <person name="Coyne S.R."/>
            <person name="Lo C.C."/>
            <person name="Meincke L."/>
            <person name="Munk A.C."/>
            <person name="Koroleva G.I."/>
            <person name="Rosenzweig C.N."/>
            <person name="Palacios G.F."/>
            <person name="Redden C.L."/>
            <person name="Minogue T.D."/>
            <person name="Chain P.S."/>
        </authorList>
    </citation>
    <scope>NUCLEOTIDE SEQUENCE [LARGE SCALE GENOMIC DNA]</scope>
    <source>
        <strain evidence="1 4">HD1011</strain>
        <plasmid evidence="1 4">2</plasmid>
    </source>
</reference>
<reference evidence="2" key="2">
    <citation type="submission" date="2019-07" db="EMBL/GenBank/DDBJ databases">
        <title>Phylogenomic Reclassification of ATCC Bacillus Strains and Various Taxa within the Genus Bacillus.</title>
        <authorList>
            <person name="Riojas M.A."/>
            <person name="Frank A.M."/>
            <person name="Fenn S.L."/>
            <person name="King S.P."/>
            <person name="Brower S.M."/>
            <person name="Hazbon M.H."/>
        </authorList>
    </citation>
    <scope>NUCLEOTIDE SEQUENCE</scope>
    <source>
        <strain evidence="2">ATCC 35646</strain>
    </source>
</reference>
<dbReference type="AlphaFoldDB" id="A0A0B5NC39"/>